<comment type="similarity">
    <text evidence="2">Belongs to the major facilitator superfamily.</text>
</comment>
<feature type="transmembrane region" description="Helical" evidence="8">
    <location>
        <begin position="227"/>
        <end position="247"/>
    </location>
</feature>
<feature type="transmembrane region" description="Helical" evidence="8">
    <location>
        <begin position="439"/>
        <end position="459"/>
    </location>
</feature>
<reference evidence="10 11" key="1">
    <citation type="submission" date="2012-08" db="EMBL/GenBank/DDBJ databases">
        <authorList>
            <person name="Gan P.H.P."/>
            <person name="Ikeda K."/>
            <person name="Irieda H."/>
            <person name="Narusaka M."/>
            <person name="O'Connell R.J."/>
            <person name="Narusaka Y."/>
            <person name="Takano Y."/>
            <person name="Kubo Y."/>
            <person name="Shirasu K."/>
        </authorList>
    </citation>
    <scope>NUCLEOTIDE SEQUENCE [LARGE SCALE GENOMIC DNA]</scope>
    <source>
        <strain evidence="10 11">Nara gc5</strain>
    </source>
</reference>
<dbReference type="RefSeq" id="XP_031889787.2">
    <property type="nucleotide sequence ID" value="XM_032030597.2"/>
</dbReference>
<dbReference type="InterPro" id="IPR020846">
    <property type="entry name" value="MFS_dom"/>
</dbReference>
<comment type="subcellular location">
    <subcellularLocation>
        <location evidence="1">Membrane</location>
        <topology evidence="1">Multi-pass membrane protein</topology>
    </subcellularLocation>
</comment>
<feature type="transmembrane region" description="Helical" evidence="8">
    <location>
        <begin position="550"/>
        <end position="573"/>
    </location>
</feature>
<feature type="transmembrane region" description="Helical" evidence="8">
    <location>
        <begin position="585"/>
        <end position="605"/>
    </location>
</feature>
<evidence type="ECO:0000256" key="6">
    <source>
        <dbReference type="ARBA" id="ARBA00023180"/>
    </source>
</evidence>
<keyword evidence="6" id="KW-0325">Glycoprotein</keyword>
<reference evidence="10 11" key="2">
    <citation type="submission" date="2020-04" db="EMBL/GenBank/DDBJ databases">
        <title>Genome sequencing and assembly of multiple isolates from the Colletotrichum gloeosporioides species complex.</title>
        <authorList>
            <person name="Gan P."/>
            <person name="Shirasu K."/>
        </authorList>
    </citation>
    <scope>NUCLEOTIDE SEQUENCE [LARGE SCALE GENOMIC DNA]</scope>
    <source>
        <strain evidence="10 11">Nara gc5</strain>
    </source>
</reference>
<comment type="caution">
    <text evidence="10">The sequence shown here is derived from an EMBL/GenBank/DDBJ whole genome shotgun (WGS) entry which is preliminary data.</text>
</comment>
<keyword evidence="5 8" id="KW-0472">Membrane</keyword>
<name>A0A7J6IT44_COLFN</name>
<evidence type="ECO:0000256" key="7">
    <source>
        <dbReference type="SAM" id="MobiDB-lite"/>
    </source>
</evidence>
<organism evidence="10 11">
    <name type="scientific">Colletotrichum fructicola (strain Nara gc5)</name>
    <name type="common">Anthracnose fungus</name>
    <name type="synonym">Colletotrichum gloeosporioides (strain Nara gc5)</name>
    <dbReference type="NCBI Taxonomy" id="1213859"/>
    <lineage>
        <taxon>Eukaryota</taxon>
        <taxon>Fungi</taxon>
        <taxon>Dikarya</taxon>
        <taxon>Ascomycota</taxon>
        <taxon>Pezizomycotina</taxon>
        <taxon>Sordariomycetes</taxon>
        <taxon>Hypocreomycetidae</taxon>
        <taxon>Glomerellales</taxon>
        <taxon>Glomerellaceae</taxon>
        <taxon>Colletotrichum</taxon>
        <taxon>Colletotrichum gloeosporioides species complex</taxon>
    </lineage>
</organism>
<dbReference type="InParanoid" id="A0A7J6IT44"/>
<feature type="transmembrane region" description="Helical" evidence="8">
    <location>
        <begin position="396"/>
        <end position="419"/>
    </location>
</feature>
<dbReference type="SUPFAM" id="SSF103473">
    <property type="entry name" value="MFS general substrate transporter"/>
    <property type="match status" value="1"/>
</dbReference>
<dbReference type="Gene3D" id="1.20.1250.20">
    <property type="entry name" value="MFS general substrate transporter like domains"/>
    <property type="match status" value="1"/>
</dbReference>
<feature type="compositionally biased region" description="Acidic residues" evidence="7">
    <location>
        <begin position="160"/>
        <end position="178"/>
    </location>
</feature>
<sequence length="635" mass="69368">MGWGLHDETENPRKAWIIPLKSGRGALDCPSYFAFATDLYAGLEPFTSYDMPSDPSEKETGHTTDDRASSRETERDNEDPGPPHLLKREPTREEKTAEAYAEGHDADIPSSLGYVLDERGEQQRRRSLARHRRASDARKSTTSNHRHEDIEKGPQTNEPDGGESSEDENVVWWDGDDDPQNPYNWPTWRKVMTCTLISAMTFVTPLASSIFAPGVPELMKEFKNDSPYLASFVVSVYVLGFAAGPLLCAPLSEIYGRTIVYHICNFCFICFNIGAAFAPTLNALIVFRLFAGIFGSCPITNGGGSIADMIRQEKRGVAMSVFSIGPLLGPIVGPVAGVISIIMVIFLKETYAAVILDKKVRRLQKETGNKMLRSKLDIGLSSADYFKRGIVRPLKMIAFSPITQIFGFYIAVVYGYLYLMFTSITSVFMLQYQFSAGTAGLAFLGLGVGSMIGVVFFSITSDKYVKKKAAEADAAADEAGTAREGMKPEYRLVSLPAGALFLPAGLFIYGWTAEYGVHWIVPILGTSIIGVGNLIIFMALQLYLVDSFTIYAASALAANAVVRSVAGAVLPLAGLKMYEDLGVGWGNSVLGFIAAALVPVPFLIIKSPHPYIRLGQSTHIERLEGHRGPPSSIRI</sequence>
<feature type="transmembrane region" description="Helical" evidence="8">
    <location>
        <begin position="259"/>
        <end position="278"/>
    </location>
</feature>
<accession>A0A7J6IT44</accession>
<evidence type="ECO:0000256" key="1">
    <source>
        <dbReference type="ARBA" id="ARBA00004141"/>
    </source>
</evidence>
<keyword evidence="4 8" id="KW-1133">Transmembrane helix</keyword>
<dbReference type="GeneID" id="43614662"/>
<dbReference type="PANTHER" id="PTHR23502">
    <property type="entry name" value="MAJOR FACILITATOR SUPERFAMILY"/>
    <property type="match status" value="1"/>
</dbReference>
<gene>
    <name evidence="10" type="primary">radE-0</name>
    <name evidence="10" type="ORF">CGGC5_v011827</name>
</gene>
<dbReference type="InterPro" id="IPR011701">
    <property type="entry name" value="MFS"/>
</dbReference>
<dbReference type="Proteomes" id="UP000011096">
    <property type="component" value="Unassembled WGS sequence"/>
</dbReference>
<evidence type="ECO:0000313" key="10">
    <source>
        <dbReference type="EMBL" id="KAF4479591.1"/>
    </source>
</evidence>
<feature type="transmembrane region" description="Helical" evidence="8">
    <location>
        <begin position="517"/>
        <end position="543"/>
    </location>
</feature>
<feature type="compositionally biased region" description="Basic and acidic residues" evidence="7">
    <location>
        <begin position="55"/>
        <end position="74"/>
    </location>
</feature>
<evidence type="ECO:0000256" key="3">
    <source>
        <dbReference type="ARBA" id="ARBA00022692"/>
    </source>
</evidence>
<dbReference type="InterPro" id="IPR036259">
    <property type="entry name" value="MFS_trans_sf"/>
</dbReference>
<dbReference type="EMBL" id="ANPB02000007">
    <property type="protein sequence ID" value="KAF4479591.1"/>
    <property type="molecule type" value="Genomic_DNA"/>
</dbReference>
<dbReference type="PANTHER" id="PTHR23502:SF68">
    <property type="entry name" value="MULTIDRUG TRANSPORTER, PUTATIVE (AFU_ORTHOLOGUE AFUA_3G01120)-RELATED"/>
    <property type="match status" value="1"/>
</dbReference>
<dbReference type="Pfam" id="PF07690">
    <property type="entry name" value="MFS_1"/>
    <property type="match status" value="1"/>
</dbReference>
<feature type="transmembrane region" description="Helical" evidence="8">
    <location>
        <begin position="492"/>
        <end position="511"/>
    </location>
</feature>
<feature type="transmembrane region" description="Helical" evidence="8">
    <location>
        <begin position="191"/>
        <end position="215"/>
    </location>
</feature>
<dbReference type="CDD" id="cd17323">
    <property type="entry name" value="MFS_Tpo1_MDR_like"/>
    <property type="match status" value="1"/>
</dbReference>
<dbReference type="GO" id="GO:0022857">
    <property type="term" value="F:transmembrane transporter activity"/>
    <property type="evidence" value="ECO:0007669"/>
    <property type="project" value="InterPro"/>
</dbReference>
<evidence type="ECO:0000256" key="8">
    <source>
        <dbReference type="SAM" id="Phobius"/>
    </source>
</evidence>
<feature type="region of interest" description="Disordered" evidence="7">
    <location>
        <begin position="50"/>
        <end position="178"/>
    </location>
</feature>
<dbReference type="FunFam" id="1.20.1250.20:FF:000011">
    <property type="entry name" value="MFS multidrug transporter, putative"/>
    <property type="match status" value="1"/>
</dbReference>
<keyword evidence="3 8" id="KW-0812">Transmembrane</keyword>
<evidence type="ECO:0000256" key="4">
    <source>
        <dbReference type="ARBA" id="ARBA00022989"/>
    </source>
</evidence>
<proteinExistence type="inferred from homology"/>
<protein>
    <submittedName>
        <fullName evidence="10">Efflux pump radE</fullName>
    </submittedName>
</protein>
<dbReference type="AlphaFoldDB" id="A0A7J6IT44"/>
<evidence type="ECO:0000256" key="2">
    <source>
        <dbReference type="ARBA" id="ARBA00008335"/>
    </source>
</evidence>
<dbReference type="GO" id="GO:0016020">
    <property type="term" value="C:membrane"/>
    <property type="evidence" value="ECO:0007669"/>
    <property type="project" value="UniProtKB-SubCell"/>
</dbReference>
<dbReference type="OrthoDB" id="5296287at2759"/>
<feature type="domain" description="Major facilitator superfamily (MFS) profile" evidence="9">
    <location>
        <begin position="193"/>
        <end position="613"/>
    </location>
</feature>
<evidence type="ECO:0000313" key="11">
    <source>
        <dbReference type="Proteomes" id="UP000011096"/>
    </source>
</evidence>
<dbReference type="PROSITE" id="PS50850">
    <property type="entry name" value="MFS"/>
    <property type="match status" value="1"/>
</dbReference>
<feature type="compositionally biased region" description="Basic and acidic residues" evidence="7">
    <location>
        <begin position="134"/>
        <end position="152"/>
    </location>
</feature>
<evidence type="ECO:0000259" key="9">
    <source>
        <dbReference type="PROSITE" id="PS50850"/>
    </source>
</evidence>
<feature type="compositionally biased region" description="Basic and acidic residues" evidence="7">
    <location>
        <begin position="86"/>
        <end position="107"/>
    </location>
</feature>
<evidence type="ECO:0000256" key="5">
    <source>
        <dbReference type="ARBA" id="ARBA00023136"/>
    </source>
</evidence>
<keyword evidence="11" id="KW-1185">Reference proteome</keyword>